<evidence type="ECO:0000313" key="1">
    <source>
        <dbReference type="EMBL" id="TNN76350.1"/>
    </source>
</evidence>
<name>A0A4Z2IEP3_9TELE</name>
<reference evidence="1 2" key="1">
    <citation type="submission" date="2019-03" db="EMBL/GenBank/DDBJ databases">
        <title>First draft genome of Liparis tanakae, snailfish: a comprehensive survey of snailfish specific genes.</title>
        <authorList>
            <person name="Kim W."/>
            <person name="Song I."/>
            <person name="Jeong J.-H."/>
            <person name="Kim D."/>
            <person name="Kim S."/>
            <person name="Ryu S."/>
            <person name="Song J.Y."/>
            <person name="Lee S.K."/>
        </authorList>
    </citation>
    <scope>NUCLEOTIDE SEQUENCE [LARGE SCALE GENOMIC DNA]</scope>
    <source>
        <tissue evidence="1">Muscle</tissue>
    </source>
</reference>
<organism evidence="1 2">
    <name type="scientific">Liparis tanakae</name>
    <name type="common">Tanaka's snailfish</name>
    <dbReference type="NCBI Taxonomy" id="230148"/>
    <lineage>
        <taxon>Eukaryota</taxon>
        <taxon>Metazoa</taxon>
        <taxon>Chordata</taxon>
        <taxon>Craniata</taxon>
        <taxon>Vertebrata</taxon>
        <taxon>Euteleostomi</taxon>
        <taxon>Actinopterygii</taxon>
        <taxon>Neopterygii</taxon>
        <taxon>Teleostei</taxon>
        <taxon>Neoteleostei</taxon>
        <taxon>Acanthomorphata</taxon>
        <taxon>Eupercaria</taxon>
        <taxon>Perciformes</taxon>
        <taxon>Cottioidei</taxon>
        <taxon>Cottales</taxon>
        <taxon>Liparidae</taxon>
        <taxon>Liparis</taxon>
    </lineage>
</organism>
<dbReference type="EMBL" id="SRLO01000094">
    <property type="protein sequence ID" value="TNN76350.1"/>
    <property type="molecule type" value="Genomic_DNA"/>
</dbReference>
<dbReference type="Proteomes" id="UP000314294">
    <property type="component" value="Unassembled WGS sequence"/>
</dbReference>
<gene>
    <name evidence="1" type="ORF">EYF80_013429</name>
</gene>
<keyword evidence="2" id="KW-1185">Reference proteome</keyword>
<accession>A0A4Z2IEP3</accession>
<comment type="caution">
    <text evidence="1">The sequence shown here is derived from an EMBL/GenBank/DDBJ whole genome shotgun (WGS) entry which is preliminary data.</text>
</comment>
<sequence length="194" mass="21166">MSWGAVSEGGPTTHEAATLSAPLKVPYLLICISKQAADIFKVSTPMRPETGMDLCLSMCAVPSNAVALSTDAAWEVALTRMTREIPARLCCSVHLSEGPPFLYSAGEEDRGLWNTCEAGRPNIPFSCCFPRHRAPRRRCGQCTEPGGRDPRVLLGLRFFHGTVPELPHGPSSFTVTALERKRSKQTCVGRERLP</sequence>
<proteinExistence type="predicted"/>
<dbReference type="AlphaFoldDB" id="A0A4Z2IEP3"/>
<protein>
    <submittedName>
        <fullName evidence="1">Uncharacterized protein</fullName>
    </submittedName>
</protein>
<evidence type="ECO:0000313" key="2">
    <source>
        <dbReference type="Proteomes" id="UP000314294"/>
    </source>
</evidence>